<feature type="chain" id="PRO_5028956840" evidence="5">
    <location>
        <begin position="25"/>
        <end position="325"/>
    </location>
</feature>
<dbReference type="InterPro" id="IPR002491">
    <property type="entry name" value="ABC_transptr_periplasmic_BD"/>
</dbReference>
<dbReference type="KEGG" id="ldn:H9L06_04975"/>
<dbReference type="PROSITE" id="PS50983">
    <property type="entry name" value="FE_B12_PBP"/>
    <property type="match status" value="1"/>
</dbReference>
<dbReference type="EMBL" id="CP060716">
    <property type="protein sequence ID" value="QNN63901.1"/>
    <property type="molecule type" value="Genomic_DNA"/>
</dbReference>
<evidence type="ECO:0000313" key="7">
    <source>
        <dbReference type="EMBL" id="QNN63901.1"/>
    </source>
</evidence>
<keyword evidence="3" id="KW-0813">Transport</keyword>
<evidence type="ECO:0000259" key="6">
    <source>
        <dbReference type="PROSITE" id="PS50983"/>
    </source>
</evidence>
<gene>
    <name evidence="7" type="ORF">H9L06_04975</name>
</gene>
<dbReference type="GO" id="GO:1901678">
    <property type="term" value="P:iron coordination entity transport"/>
    <property type="evidence" value="ECO:0007669"/>
    <property type="project" value="UniProtKB-ARBA"/>
</dbReference>
<proteinExistence type="inferred from homology"/>
<evidence type="ECO:0000256" key="4">
    <source>
        <dbReference type="ARBA" id="ARBA00022729"/>
    </source>
</evidence>
<evidence type="ECO:0000256" key="2">
    <source>
        <dbReference type="ARBA" id="ARBA00008814"/>
    </source>
</evidence>
<evidence type="ECO:0000256" key="5">
    <source>
        <dbReference type="SAM" id="SignalP"/>
    </source>
</evidence>
<dbReference type="PANTHER" id="PTHR30532">
    <property type="entry name" value="IRON III DICITRATE-BINDING PERIPLASMIC PROTEIN"/>
    <property type="match status" value="1"/>
</dbReference>
<sequence length="325" mass="34365">MLAVASLATAAALALSACSSSTEAAEEGEPAAATSVTITDNHGEVEVPVNPETVVALDNHVYQTLSDWDVELAAAPKGLMGTLWPEYRENDDVFDVGTHREPDLEQIVAAQPDLIIGGGRFGGSYDDIKAQNPQAVVIELAPRDGEDLVEELKRMSTALGEIFDHADEAQALNDDLDAAIAGAKEAYNGEDTVMGLITSGGKIAYAAPNDGRSVGPVFPALGLVPAIEQTAEDESHGDEISVEAIAQSNPDWLLVLDRDASFAPENRDASAVPADELIAGSEALQNVTAVQNGQIVYLDANFYLREDIQLYTELFTQLKDALSAS</sequence>
<dbReference type="GO" id="GO:0030288">
    <property type="term" value="C:outer membrane-bounded periplasmic space"/>
    <property type="evidence" value="ECO:0007669"/>
    <property type="project" value="TreeGrafter"/>
</dbReference>
<evidence type="ECO:0000313" key="8">
    <source>
        <dbReference type="Proteomes" id="UP000515934"/>
    </source>
</evidence>
<comment type="subcellular location">
    <subcellularLocation>
        <location evidence="1">Cell envelope</location>
    </subcellularLocation>
</comment>
<evidence type="ECO:0000256" key="1">
    <source>
        <dbReference type="ARBA" id="ARBA00004196"/>
    </source>
</evidence>
<dbReference type="Gene3D" id="3.40.50.1980">
    <property type="entry name" value="Nitrogenase molybdenum iron protein domain"/>
    <property type="match status" value="2"/>
</dbReference>
<feature type="signal peptide" evidence="5">
    <location>
        <begin position="1"/>
        <end position="24"/>
    </location>
</feature>
<organism evidence="7 8">
    <name type="scientific">Leucobacter denitrificans</name>
    <dbReference type="NCBI Taxonomy" id="683042"/>
    <lineage>
        <taxon>Bacteria</taxon>
        <taxon>Bacillati</taxon>
        <taxon>Actinomycetota</taxon>
        <taxon>Actinomycetes</taxon>
        <taxon>Micrococcales</taxon>
        <taxon>Microbacteriaceae</taxon>
        <taxon>Leucobacter</taxon>
    </lineage>
</organism>
<keyword evidence="8" id="KW-1185">Reference proteome</keyword>
<accession>A0A7G9S7S6</accession>
<feature type="domain" description="Fe/B12 periplasmic-binding" evidence="6">
    <location>
        <begin position="53"/>
        <end position="325"/>
    </location>
</feature>
<name>A0A7G9S7S6_9MICO</name>
<dbReference type="AlphaFoldDB" id="A0A7G9S7S6"/>
<dbReference type="InterPro" id="IPR051313">
    <property type="entry name" value="Bact_iron-sidero_bind"/>
</dbReference>
<evidence type="ECO:0000256" key="3">
    <source>
        <dbReference type="ARBA" id="ARBA00022448"/>
    </source>
</evidence>
<keyword evidence="4 5" id="KW-0732">Signal</keyword>
<protein>
    <submittedName>
        <fullName evidence="7">ABC transporter substrate-binding protein</fullName>
    </submittedName>
</protein>
<dbReference type="Proteomes" id="UP000515934">
    <property type="component" value="Chromosome"/>
</dbReference>
<dbReference type="Pfam" id="PF01497">
    <property type="entry name" value="Peripla_BP_2"/>
    <property type="match status" value="1"/>
</dbReference>
<comment type="similarity">
    <text evidence="2">Belongs to the bacterial solute-binding protein 8 family.</text>
</comment>
<dbReference type="SUPFAM" id="SSF53807">
    <property type="entry name" value="Helical backbone' metal receptor"/>
    <property type="match status" value="1"/>
</dbReference>
<dbReference type="PANTHER" id="PTHR30532:SF28">
    <property type="entry name" value="PETROBACTIN-BINDING PROTEIN YCLQ"/>
    <property type="match status" value="1"/>
</dbReference>
<reference evidence="7 8" key="1">
    <citation type="submission" date="2020-08" db="EMBL/GenBank/DDBJ databases">
        <title>Genome sequence of Leucobacter denitrificans KACC 14055T.</title>
        <authorList>
            <person name="Hyun D.-W."/>
            <person name="Bae J.-W."/>
        </authorList>
    </citation>
    <scope>NUCLEOTIDE SEQUENCE [LARGE SCALE GENOMIC DNA]</scope>
    <source>
        <strain evidence="7 8">KACC 14055</strain>
    </source>
</reference>